<reference evidence="2 3" key="1">
    <citation type="submission" date="2024-09" db="EMBL/GenBank/DDBJ databases">
        <authorList>
            <person name="Sun Q."/>
            <person name="Mori K."/>
        </authorList>
    </citation>
    <scope>NUCLEOTIDE SEQUENCE [LARGE SCALE GENOMIC DNA]</scope>
    <source>
        <strain evidence="2 3">CCM 7792</strain>
    </source>
</reference>
<accession>A0ABV6FJN3</accession>
<dbReference type="InterPro" id="IPR025979">
    <property type="entry name" value="ChrR-like_cupin_dom"/>
</dbReference>
<sequence length="237" mass="25414">MLINADFSRPVVVTPDQYQWVASPQGGVERVMLDRIGAEQARATSLVRYAPDSHFPAHAHPGGEEILVLSGTFSDESADFPAGWYLRNPPDSTHQPFSREGALIFVKLRQMAASDKRRVRIDTRDPSCWQRHGQGAVCPLFSSPDEQVCLQRLVPGQAILDDGPGGAELLVLDGAIVAAGRRYERGTWIRLPAGACPGFTAAPSGVTFYLKTGHLAGTAQEAGQAGLRSPAPATSGR</sequence>
<dbReference type="CDD" id="cd20303">
    <property type="entry name" value="cupin_ChrR_1"/>
    <property type="match status" value="1"/>
</dbReference>
<protein>
    <submittedName>
        <fullName evidence="2">Cupin domain-containing protein</fullName>
    </submittedName>
</protein>
<comment type="caution">
    <text evidence="2">The sequence shown here is derived from an EMBL/GenBank/DDBJ whole genome shotgun (WGS) entry which is preliminary data.</text>
</comment>
<dbReference type="RefSeq" id="WP_379680907.1">
    <property type="nucleotide sequence ID" value="NZ_JBHLWP010000016.1"/>
</dbReference>
<dbReference type="InterPro" id="IPR011051">
    <property type="entry name" value="RmlC_Cupin_sf"/>
</dbReference>
<proteinExistence type="predicted"/>
<keyword evidence="3" id="KW-1185">Reference proteome</keyword>
<organism evidence="2 3">
    <name type="scientific">Massilia consociata</name>
    <dbReference type="NCBI Taxonomy" id="760117"/>
    <lineage>
        <taxon>Bacteria</taxon>
        <taxon>Pseudomonadati</taxon>
        <taxon>Pseudomonadota</taxon>
        <taxon>Betaproteobacteria</taxon>
        <taxon>Burkholderiales</taxon>
        <taxon>Oxalobacteraceae</taxon>
        <taxon>Telluria group</taxon>
        <taxon>Massilia</taxon>
    </lineage>
</organism>
<name>A0ABV6FJN3_9BURK</name>
<evidence type="ECO:0000313" key="3">
    <source>
        <dbReference type="Proteomes" id="UP001589773"/>
    </source>
</evidence>
<dbReference type="InterPro" id="IPR014710">
    <property type="entry name" value="RmlC-like_jellyroll"/>
</dbReference>
<gene>
    <name evidence="2" type="ORF">ACFFJK_17760</name>
</gene>
<dbReference type="SUPFAM" id="SSF51182">
    <property type="entry name" value="RmlC-like cupins"/>
    <property type="match status" value="2"/>
</dbReference>
<dbReference type="Proteomes" id="UP001589773">
    <property type="component" value="Unassembled WGS sequence"/>
</dbReference>
<evidence type="ECO:0000259" key="1">
    <source>
        <dbReference type="Pfam" id="PF12973"/>
    </source>
</evidence>
<dbReference type="Pfam" id="PF12973">
    <property type="entry name" value="Cupin_7"/>
    <property type="match status" value="1"/>
</dbReference>
<evidence type="ECO:0000313" key="2">
    <source>
        <dbReference type="EMBL" id="MFC0253747.1"/>
    </source>
</evidence>
<feature type="domain" description="ChrR-like cupin" evidence="1">
    <location>
        <begin position="10"/>
        <end position="111"/>
    </location>
</feature>
<dbReference type="EMBL" id="JBHLWP010000016">
    <property type="protein sequence ID" value="MFC0253747.1"/>
    <property type="molecule type" value="Genomic_DNA"/>
</dbReference>
<dbReference type="Gene3D" id="2.60.120.10">
    <property type="entry name" value="Jelly Rolls"/>
    <property type="match status" value="1"/>
</dbReference>